<dbReference type="PANTHER" id="PTHR19282:SF551">
    <property type="entry name" value="RE08073P-RELATED"/>
    <property type="match status" value="1"/>
</dbReference>
<sequence length="278" mass="30252">MANCCSSCGKVLLVAVNILVGLLGIALLVGGCLLKFGSGLIEVDSYIENTLAEVVLDGIEQSLSGVLDNIVIICIVAGAVIFILSLLGCLGACCEWKIALVIYSIIVFLVLAAEVALIVLVILFRTEIKSTMKDAMNQTLYETYDNRADNNVVIGWNTLFYKFECCGVDDYMDIQNAKNFTQTNPKFKVIPFCCKDIDFNYPKLTPPPGDSSYNCSMHPSPENSNYRKGCFQTLQDFLELYQNLFLGVGISLVVIQILCLVAACCICREIGDGGGKAV</sequence>
<dbReference type="AlphaFoldDB" id="A0A210QXH7"/>
<dbReference type="InterPro" id="IPR008952">
    <property type="entry name" value="Tetraspanin_EC2_sf"/>
</dbReference>
<dbReference type="GO" id="GO:0005886">
    <property type="term" value="C:plasma membrane"/>
    <property type="evidence" value="ECO:0007669"/>
    <property type="project" value="TreeGrafter"/>
</dbReference>
<dbReference type="SUPFAM" id="SSF48652">
    <property type="entry name" value="Tetraspanin"/>
    <property type="match status" value="1"/>
</dbReference>
<organism evidence="7 8">
    <name type="scientific">Mizuhopecten yessoensis</name>
    <name type="common">Japanese scallop</name>
    <name type="synonym">Patinopecten yessoensis</name>
    <dbReference type="NCBI Taxonomy" id="6573"/>
    <lineage>
        <taxon>Eukaryota</taxon>
        <taxon>Metazoa</taxon>
        <taxon>Spiralia</taxon>
        <taxon>Lophotrochozoa</taxon>
        <taxon>Mollusca</taxon>
        <taxon>Bivalvia</taxon>
        <taxon>Autobranchia</taxon>
        <taxon>Pteriomorphia</taxon>
        <taxon>Pectinida</taxon>
        <taxon>Pectinoidea</taxon>
        <taxon>Pectinidae</taxon>
        <taxon>Mizuhopecten</taxon>
    </lineage>
</organism>
<keyword evidence="3 6" id="KW-0812">Transmembrane</keyword>
<evidence type="ECO:0000256" key="2">
    <source>
        <dbReference type="ARBA" id="ARBA00006840"/>
    </source>
</evidence>
<evidence type="ECO:0000256" key="4">
    <source>
        <dbReference type="ARBA" id="ARBA00022989"/>
    </source>
</evidence>
<dbReference type="Gene3D" id="1.10.1450.10">
    <property type="entry name" value="Tetraspanin"/>
    <property type="match status" value="1"/>
</dbReference>
<accession>A0A210QXH7</accession>
<dbReference type="PIRSF" id="PIRSF002419">
    <property type="entry name" value="Tetraspanin"/>
    <property type="match status" value="1"/>
</dbReference>
<evidence type="ECO:0000256" key="1">
    <source>
        <dbReference type="ARBA" id="ARBA00004141"/>
    </source>
</evidence>
<dbReference type="InterPro" id="IPR018499">
    <property type="entry name" value="Tetraspanin/Peripherin"/>
</dbReference>
<feature type="transmembrane region" description="Helical" evidence="6">
    <location>
        <begin position="12"/>
        <end position="36"/>
    </location>
</feature>
<feature type="transmembrane region" description="Helical" evidence="6">
    <location>
        <begin position="244"/>
        <end position="266"/>
    </location>
</feature>
<gene>
    <name evidence="7" type="ORF">KP79_PYT10511</name>
</gene>
<reference evidence="7 8" key="1">
    <citation type="journal article" date="2017" name="Nat. Ecol. Evol.">
        <title>Scallop genome provides insights into evolution of bilaterian karyotype and development.</title>
        <authorList>
            <person name="Wang S."/>
            <person name="Zhang J."/>
            <person name="Jiao W."/>
            <person name="Li J."/>
            <person name="Xun X."/>
            <person name="Sun Y."/>
            <person name="Guo X."/>
            <person name="Huan P."/>
            <person name="Dong B."/>
            <person name="Zhang L."/>
            <person name="Hu X."/>
            <person name="Sun X."/>
            <person name="Wang J."/>
            <person name="Zhao C."/>
            <person name="Wang Y."/>
            <person name="Wang D."/>
            <person name="Huang X."/>
            <person name="Wang R."/>
            <person name="Lv J."/>
            <person name="Li Y."/>
            <person name="Zhang Z."/>
            <person name="Liu B."/>
            <person name="Lu W."/>
            <person name="Hui Y."/>
            <person name="Liang J."/>
            <person name="Zhou Z."/>
            <person name="Hou R."/>
            <person name="Li X."/>
            <person name="Liu Y."/>
            <person name="Li H."/>
            <person name="Ning X."/>
            <person name="Lin Y."/>
            <person name="Zhao L."/>
            <person name="Xing Q."/>
            <person name="Dou J."/>
            <person name="Li Y."/>
            <person name="Mao J."/>
            <person name="Guo H."/>
            <person name="Dou H."/>
            <person name="Li T."/>
            <person name="Mu C."/>
            <person name="Jiang W."/>
            <person name="Fu Q."/>
            <person name="Fu X."/>
            <person name="Miao Y."/>
            <person name="Liu J."/>
            <person name="Yu Q."/>
            <person name="Li R."/>
            <person name="Liao H."/>
            <person name="Li X."/>
            <person name="Kong Y."/>
            <person name="Jiang Z."/>
            <person name="Chourrout D."/>
            <person name="Li R."/>
            <person name="Bao Z."/>
        </authorList>
    </citation>
    <scope>NUCLEOTIDE SEQUENCE [LARGE SCALE GENOMIC DNA]</scope>
    <source>
        <strain evidence="7 8">PY_sf001</strain>
    </source>
</reference>
<feature type="transmembrane region" description="Helical" evidence="6">
    <location>
        <begin position="100"/>
        <end position="124"/>
    </location>
</feature>
<dbReference type="EMBL" id="NEDP02001349">
    <property type="protein sequence ID" value="OWF53413.1"/>
    <property type="molecule type" value="Genomic_DNA"/>
</dbReference>
<proteinExistence type="inferred from homology"/>
<keyword evidence="5 6" id="KW-0472">Membrane</keyword>
<dbReference type="Pfam" id="PF00335">
    <property type="entry name" value="Tetraspanin"/>
    <property type="match status" value="1"/>
</dbReference>
<dbReference type="PRINTS" id="PR00259">
    <property type="entry name" value="TMFOUR"/>
</dbReference>
<dbReference type="OrthoDB" id="6131345at2759"/>
<dbReference type="InterPro" id="IPR000301">
    <property type="entry name" value="Tetraspanin_animals"/>
</dbReference>
<comment type="caution">
    <text evidence="7">The sequence shown here is derived from an EMBL/GenBank/DDBJ whole genome shotgun (WGS) entry which is preliminary data.</text>
</comment>
<keyword evidence="4 6" id="KW-1133">Transmembrane helix</keyword>
<evidence type="ECO:0000313" key="8">
    <source>
        <dbReference type="Proteomes" id="UP000242188"/>
    </source>
</evidence>
<keyword evidence="8" id="KW-1185">Reference proteome</keyword>
<dbReference type="PANTHER" id="PTHR19282">
    <property type="entry name" value="TETRASPANIN"/>
    <property type="match status" value="1"/>
</dbReference>
<evidence type="ECO:0000256" key="6">
    <source>
        <dbReference type="RuleBase" id="RU361218"/>
    </source>
</evidence>
<protein>
    <recommendedName>
        <fullName evidence="6">Tetraspanin</fullName>
    </recommendedName>
</protein>
<feature type="transmembrane region" description="Helical" evidence="6">
    <location>
        <begin position="70"/>
        <end position="93"/>
    </location>
</feature>
<comment type="subcellular location">
    <subcellularLocation>
        <location evidence="1 6">Membrane</location>
        <topology evidence="1 6">Multi-pass membrane protein</topology>
    </subcellularLocation>
</comment>
<comment type="similarity">
    <text evidence="2 6">Belongs to the tetraspanin (TM4SF) family.</text>
</comment>
<evidence type="ECO:0000256" key="3">
    <source>
        <dbReference type="ARBA" id="ARBA00022692"/>
    </source>
</evidence>
<evidence type="ECO:0000256" key="5">
    <source>
        <dbReference type="ARBA" id="ARBA00023136"/>
    </source>
</evidence>
<name>A0A210QXH7_MIZYE</name>
<evidence type="ECO:0000313" key="7">
    <source>
        <dbReference type="EMBL" id="OWF53413.1"/>
    </source>
</evidence>
<dbReference type="Proteomes" id="UP000242188">
    <property type="component" value="Unassembled WGS sequence"/>
</dbReference>